<dbReference type="AlphaFoldDB" id="A0A4P6YQY9"/>
<dbReference type="EMBL" id="CP037940">
    <property type="protein sequence ID" value="QBO35030.1"/>
    <property type="molecule type" value="Genomic_DNA"/>
</dbReference>
<dbReference type="RefSeq" id="WP_133362110.1">
    <property type="nucleotide sequence ID" value="NZ_CP037940.1"/>
</dbReference>
<keyword evidence="2" id="KW-1185">Reference proteome</keyword>
<evidence type="ECO:0000313" key="1">
    <source>
        <dbReference type="EMBL" id="QBO35030.1"/>
    </source>
</evidence>
<sequence length="65" mass="7934">MTQYELEYGIRIHHTDQIPGFPNNWDSADWYRSKELRDATYEAYLKLEQPADKLYDIKSYFKITR</sequence>
<dbReference type="Proteomes" id="UP000292886">
    <property type="component" value="Chromosome"/>
</dbReference>
<dbReference type="KEGG" id="wei:EQG49_00480"/>
<reference evidence="2" key="1">
    <citation type="submission" date="2019-03" db="EMBL/GenBank/DDBJ databases">
        <title>Weissella sp. 26KH-42 Genome sequencing.</title>
        <authorList>
            <person name="Heo J."/>
            <person name="Kim S.-J."/>
            <person name="Kim J.-S."/>
            <person name="Hong S.-B."/>
            <person name="Kwon S.-W."/>
        </authorList>
    </citation>
    <scope>NUCLEOTIDE SEQUENCE [LARGE SCALE GENOMIC DNA]</scope>
    <source>
        <strain evidence="2">26KH-42</strain>
    </source>
</reference>
<protein>
    <submittedName>
        <fullName evidence="1">Uncharacterized protein</fullName>
    </submittedName>
</protein>
<gene>
    <name evidence="1" type="ORF">EQG49_00480</name>
</gene>
<accession>A0A4P6YQY9</accession>
<name>A0A4P6YQY9_9LACO</name>
<proteinExistence type="predicted"/>
<organism evidence="1 2">
    <name type="scientific">Periweissella cryptocerci</name>
    <dbReference type="NCBI Taxonomy" id="2506420"/>
    <lineage>
        <taxon>Bacteria</taxon>
        <taxon>Bacillati</taxon>
        <taxon>Bacillota</taxon>
        <taxon>Bacilli</taxon>
        <taxon>Lactobacillales</taxon>
        <taxon>Lactobacillaceae</taxon>
        <taxon>Periweissella</taxon>
    </lineage>
</organism>
<evidence type="ECO:0000313" key="2">
    <source>
        <dbReference type="Proteomes" id="UP000292886"/>
    </source>
</evidence>